<sequence length="50" mass="5463">MKSFSTIRTLIRVPSPLSNWNTRRSANTCNAATSAELMNCHSKGQSLLAP</sequence>
<reference evidence="1" key="1">
    <citation type="journal article" date="2015" name="Front. Microbiol.">
        <title>Combining genomic sequencing methods to explore viral diversity and reveal potential virus-host interactions.</title>
        <authorList>
            <person name="Chow C.E."/>
            <person name="Winget D.M."/>
            <person name="White R.A.III."/>
            <person name="Hallam S.J."/>
            <person name="Suttle C.A."/>
        </authorList>
    </citation>
    <scope>NUCLEOTIDE SEQUENCE</scope>
    <source>
        <strain evidence="1">Anoxic2_3</strain>
    </source>
</reference>
<dbReference type="EMBL" id="KR029587">
    <property type="protein sequence ID" value="AKH46859.1"/>
    <property type="molecule type" value="Genomic_DNA"/>
</dbReference>
<protein>
    <submittedName>
        <fullName evidence="1">Uncharacterized protein</fullName>
    </submittedName>
</protein>
<name>A0A0F7L2R7_9VIRU</name>
<reference evidence="1" key="2">
    <citation type="submission" date="2015-03" db="EMBL/GenBank/DDBJ databases">
        <authorList>
            <person name="Chow C.-E.T."/>
            <person name="Winget D.M."/>
            <person name="White R.A.III."/>
            <person name="Hallam S.J."/>
            <person name="Suttle C.A."/>
        </authorList>
    </citation>
    <scope>NUCLEOTIDE SEQUENCE</scope>
    <source>
        <strain evidence="1">Anoxic2_3</strain>
    </source>
</reference>
<organism evidence="1">
    <name type="scientific">uncultured marine virus</name>
    <dbReference type="NCBI Taxonomy" id="186617"/>
    <lineage>
        <taxon>Viruses</taxon>
        <taxon>environmental samples</taxon>
    </lineage>
</organism>
<evidence type="ECO:0000313" key="1">
    <source>
        <dbReference type="EMBL" id="AKH46859.1"/>
    </source>
</evidence>
<accession>A0A0F7L2R7</accession>
<proteinExistence type="predicted"/>